<evidence type="ECO:0000313" key="2">
    <source>
        <dbReference type="EMBL" id="QHS89433.1"/>
    </source>
</evidence>
<feature type="region of interest" description="Disordered" evidence="1">
    <location>
        <begin position="1"/>
        <end position="41"/>
    </location>
</feature>
<protein>
    <submittedName>
        <fullName evidence="2">Uncharacterized protein</fullName>
    </submittedName>
</protein>
<evidence type="ECO:0000256" key="1">
    <source>
        <dbReference type="SAM" id="MobiDB-lite"/>
    </source>
</evidence>
<name>A0A6C0BDF1_9ZZZZ</name>
<sequence>MAEPTTFYYRPYDSGSESDSDSDSSISSDNTSTGPTNQPNYRQFASDLQLAKAAGPDFPDVRSQLIYEDPRFNEAPYDISNSPFPDIITSPETVTSIIMLDSQDRDKSVYPQPTQVVLRLPRVYKNVTNFQLIQIKLLSSFFYFRADKRNLTITIQENGRIFQGSYGVTNTSGPLYAVTTSITEGTYSIQTLVTELQRALNYTPLFYDYPNGFTDFAPLFAAAGDFSLNFNQPGDTFYDAEKNIYINTPTISQIVSHYFQTLFGELTSYTIDQIKVAYYYPVLKETLLDKTFTGVINLNIVTTALLPTETVRSRCIYTFQGINDPVILQVITLNAPVLDQYRLEHTFRFSLINEYTVTYNTNSNRVTIGSSGLNTSLIALLNIKYNQYFIEQLSKYNLTLAQYNVIKSQQQLLLATLTDMYYYLQKMFALYFGINFNSYSLDYFTQVYNQMPITNAYLNIGVSINYDSNVVLRNISPTFQNELSSFRSTATINWPNLVSLPNPTVSTFLNLNSNANPSSTKDYSHPYNLVVDVADYLQPFIDVSGVVYQNPIYKSANIITNINPTEYTVFRFKSYTRQTLRATVLPRPTKYRYPPFNAVTYDTNHQKIFDNSYAFVQNQQNAGMDVTGGFDENFVELPPFPFGISYTDALALWGSTSIPFDIQNNRLFFSVKAPLPPSHVAGEVHTYSLTFTLVNSPTNLPIPSPFQIFLYHDRGAFMADVYNTRKENSLNYIQTTTTNSVTFTAYANQTYYVMIRTQSLVFTTTNVLFVTSFPNGTTFTTLSKSLTGFNPLANPSLNLSNFNYAAVADSNFIRLPIQQQTSNNGADSNFLPFGNAYVPLGYDSNGVSTDLTDYVGYTPKTLSNTNLISKTRIDPITGYIFQVGAGYNSTTMTYISTGSSNQIITSNAKFTYTPTIPPVRESVIAHWYSDVFIPNTANQPYVPANLMSIKYTSNGPFPSTLQSYPFVAGLTYPDPFSKKLVLGAIPDLSGYRFVPNELSLGADLNNDTLSLGDGVMGISLIPDDGIWDVSKIMFRSAHISGTPTIDPNLRIKHLGIYPAAYLNTLTGEQVKLSNATMVFDLSSSITYSPTQTTNFGFDLVEGTYYEWAKSTKYIPISNAYINGYAQTQGKMIVDSNAFYSIVPFDANSNITTFSLLSGSIVPYPYYSDVSASRLYMDGVSTPLDTFVVQPKKKTHADLLRGPPAGYDQSMSQYEQSVPIGSSVLQYLAPPILVSDPSGCKPFSPFSYPPVYTQPCFRVSNYVIFPFQGILNMYTYENNVTTREFTLKNAFTQDIFFTNLPNAQLVGISGSSNLFAFLGLAATLDNLGHYRYTFQIETYDPATQIVTIQTTISSSNGLYPFASSNDIINVDSFNYNNYGGFTFTFEYGNWNSILSVYENIEQVGMVKGGPTQPLLYIEPLPTSLQGLRPRYELLQAQNEPFGRFYIAARTPFIEADLPSLKYKARDFVADVNMQQNTPYFQSGLFYVNPIYFSDISVDSTAFDRMTNIGSPFIYKSTNSNLVANITRLNIYTSNTSNAFGDITLVQNPYENKIFMSYDMIEMGENAGIPKNTYAQIYLYRFNSVPGTSNAYTSNAVQVIKSDQGNVLCPYKIVGGGGGSFWCLFNETNRTTPLALTYTPIWGNRGDSIDFKVSIINAHQIFYPTQRIVMRKIAREYNPIKDLSGLEFPEYPHTAMFAYDSTSKYISDISANKWGLETNFMVSDTNFSGYNFNACTLDVPLFKQSDYYYLAVRGYSPTEKSQVMVRFSLPNRYDFGYVRLIDLSNEILLSQTQPTLFNSNYTNVINLFNNNFIFDSNGRVFGSNIIQGYAGSNYSNVVGFGDFLNRFITLYTQYQTNVNILTNILAGTNSNLQEFIKHDLGNIIPSSATNRQRYTDPIIYSILWKSSLMNSKVTAEDNWGLGWNLGYAKEDTPYDTTHVAESFYKILDDYINLRMNTEFDMNQIATGDKENLKQSQEPTGSVKAYFGKLLLNSFGSYSQTLISNPITYQTPLPKVDKLSFTWLDSTGAVINNNDCEWNAVIQLVEQITFVKPGSNIIYVPGI</sequence>
<feature type="compositionally biased region" description="Low complexity" evidence="1">
    <location>
        <begin position="23"/>
        <end position="32"/>
    </location>
</feature>
<organism evidence="2">
    <name type="scientific">viral metagenome</name>
    <dbReference type="NCBI Taxonomy" id="1070528"/>
    <lineage>
        <taxon>unclassified sequences</taxon>
        <taxon>metagenomes</taxon>
        <taxon>organismal metagenomes</taxon>
    </lineage>
</organism>
<dbReference type="EMBL" id="MN739109">
    <property type="protein sequence ID" value="QHS89433.1"/>
    <property type="molecule type" value="Genomic_DNA"/>
</dbReference>
<proteinExistence type="predicted"/>
<reference evidence="2" key="1">
    <citation type="journal article" date="2020" name="Nature">
        <title>Giant virus diversity and host interactions through global metagenomics.</title>
        <authorList>
            <person name="Schulz F."/>
            <person name="Roux S."/>
            <person name="Paez-Espino D."/>
            <person name="Jungbluth S."/>
            <person name="Walsh D.A."/>
            <person name="Denef V.J."/>
            <person name="McMahon K.D."/>
            <person name="Konstantinidis K.T."/>
            <person name="Eloe-Fadrosh E.A."/>
            <person name="Kyrpides N.C."/>
            <person name="Woyke T."/>
        </authorList>
    </citation>
    <scope>NUCLEOTIDE SEQUENCE</scope>
    <source>
        <strain evidence="2">GVMAG-M-3300010158-60</strain>
    </source>
</reference>
<accession>A0A6C0BDF1</accession>